<organism evidence="1 2">
    <name type="scientific">Pleurodeles waltl</name>
    <name type="common">Iberian ribbed newt</name>
    <dbReference type="NCBI Taxonomy" id="8319"/>
    <lineage>
        <taxon>Eukaryota</taxon>
        <taxon>Metazoa</taxon>
        <taxon>Chordata</taxon>
        <taxon>Craniata</taxon>
        <taxon>Vertebrata</taxon>
        <taxon>Euteleostomi</taxon>
        <taxon>Amphibia</taxon>
        <taxon>Batrachia</taxon>
        <taxon>Caudata</taxon>
        <taxon>Salamandroidea</taxon>
        <taxon>Salamandridae</taxon>
        <taxon>Pleurodelinae</taxon>
        <taxon>Pleurodeles</taxon>
    </lineage>
</organism>
<dbReference type="Proteomes" id="UP001066276">
    <property type="component" value="Chromosome 3_2"/>
</dbReference>
<keyword evidence="2" id="KW-1185">Reference proteome</keyword>
<evidence type="ECO:0000313" key="1">
    <source>
        <dbReference type="EMBL" id="KAJ1176212.1"/>
    </source>
</evidence>
<proteinExistence type="predicted"/>
<sequence>MYPSAPNQGEGSGSPELRAVPYRGAVAAGCHRGELGVYGTDLDRGWLIPSSWGAPHLGTNSEAAVGHVAVLGEVREVI</sequence>
<gene>
    <name evidence="1" type="ORF">NDU88_001495</name>
</gene>
<protein>
    <submittedName>
        <fullName evidence="1">Uncharacterized protein</fullName>
    </submittedName>
</protein>
<dbReference type="EMBL" id="JANPWB010000006">
    <property type="protein sequence ID" value="KAJ1176212.1"/>
    <property type="molecule type" value="Genomic_DNA"/>
</dbReference>
<evidence type="ECO:0000313" key="2">
    <source>
        <dbReference type="Proteomes" id="UP001066276"/>
    </source>
</evidence>
<reference evidence="1" key="1">
    <citation type="journal article" date="2022" name="bioRxiv">
        <title>Sequencing and chromosome-scale assembly of the giantPleurodeles waltlgenome.</title>
        <authorList>
            <person name="Brown T."/>
            <person name="Elewa A."/>
            <person name="Iarovenko S."/>
            <person name="Subramanian E."/>
            <person name="Araus A.J."/>
            <person name="Petzold A."/>
            <person name="Susuki M."/>
            <person name="Suzuki K.-i.T."/>
            <person name="Hayashi T."/>
            <person name="Toyoda A."/>
            <person name="Oliveira C."/>
            <person name="Osipova E."/>
            <person name="Leigh N.D."/>
            <person name="Simon A."/>
            <person name="Yun M.H."/>
        </authorList>
    </citation>
    <scope>NUCLEOTIDE SEQUENCE</scope>
    <source>
        <strain evidence="1">20211129_DDA</strain>
        <tissue evidence="1">Liver</tissue>
    </source>
</reference>
<dbReference type="AlphaFoldDB" id="A0AAV7THX5"/>
<name>A0AAV7THX5_PLEWA</name>
<accession>A0AAV7THX5</accession>
<comment type="caution">
    <text evidence="1">The sequence shown here is derived from an EMBL/GenBank/DDBJ whole genome shotgun (WGS) entry which is preliminary data.</text>
</comment>